<proteinExistence type="predicted"/>
<accession>A0A644T0B3</accession>
<name>A0A644T0B3_9ZZZZ</name>
<organism evidence="2">
    <name type="scientific">bioreactor metagenome</name>
    <dbReference type="NCBI Taxonomy" id="1076179"/>
    <lineage>
        <taxon>unclassified sequences</taxon>
        <taxon>metagenomes</taxon>
        <taxon>ecological metagenomes</taxon>
    </lineage>
</organism>
<feature type="region of interest" description="Disordered" evidence="1">
    <location>
        <begin position="18"/>
        <end position="41"/>
    </location>
</feature>
<sequence>MGGHIVDDDDIAAGVQGVVGQGGRGIDQKAGTEDEHEVGLGGLVPGFSQGLGGQVFTEKSDIGLERPAAATAAGQGAGFD</sequence>
<evidence type="ECO:0000256" key="1">
    <source>
        <dbReference type="SAM" id="MobiDB-lite"/>
    </source>
</evidence>
<reference evidence="2" key="1">
    <citation type="submission" date="2019-08" db="EMBL/GenBank/DDBJ databases">
        <authorList>
            <person name="Kucharzyk K."/>
            <person name="Murdoch R.W."/>
            <person name="Higgins S."/>
            <person name="Loffler F."/>
        </authorList>
    </citation>
    <scope>NUCLEOTIDE SEQUENCE</scope>
</reference>
<dbReference type="AlphaFoldDB" id="A0A644T0B3"/>
<comment type="caution">
    <text evidence="2">The sequence shown here is derived from an EMBL/GenBank/DDBJ whole genome shotgun (WGS) entry which is preliminary data.</text>
</comment>
<protein>
    <submittedName>
        <fullName evidence="2">Uncharacterized protein</fullName>
    </submittedName>
</protein>
<evidence type="ECO:0000313" key="2">
    <source>
        <dbReference type="EMBL" id="MPL59572.1"/>
    </source>
</evidence>
<dbReference type="EMBL" id="VSSQ01000010">
    <property type="protein sequence ID" value="MPL59572.1"/>
    <property type="molecule type" value="Genomic_DNA"/>
</dbReference>
<gene>
    <name evidence="2" type="ORF">SDC9_05125</name>
</gene>